<gene>
    <name evidence="5" type="ORF">B7P34_09560</name>
</gene>
<comment type="caution">
    <text evidence="5">The sequence shown here is derived from an EMBL/GenBank/DDBJ whole genome shotgun (WGS) entry which is preliminary data.</text>
</comment>
<name>A0A9X7JSE2_9ACTN</name>
<keyword evidence="4" id="KW-0802">TPR repeat</keyword>
<dbReference type="SUPFAM" id="SSF48452">
    <property type="entry name" value="TPR-like"/>
    <property type="match status" value="1"/>
</dbReference>
<evidence type="ECO:0000256" key="1">
    <source>
        <dbReference type="ARBA" id="ARBA00005857"/>
    </source>
</evidence>
<keyword evidence="3" id="KW-0677">Repeat</keyword>
<evidence type="ECO:0000256" key="4">
    <source>
        <dbReference type="ARBA" id="ARBA00022803"/>
    </source>
</evidence>
<sequence length="467" mass="50824">MATDRHAHAMTHTGADAVRHYEKALDDLLFFREEVTTEARAVLDAAPRSPMGNVLMAYLGLLGTEEKDAARAAKSFREFRRTVPDADLTPRERMHAEAAAAWLGGDIHRAGGVLAELAVTHPKDALALAVGHQTDFLTGNAVLLRDRIGGALTAWDADDPQYGLLQGMYAFGLEEAGHYGLAERVALEAVERNARDVWGIHAVAHAYEMQGRYEDGIRFLEARTDDWSDGNYLSVHNSWHYALYVLETGRTDAVLAVYDAAVHNEDSGGAAMELLDAASLLWRLHLAGAGTGDRWPALADAWERRRDGAYYAFNDVHAVMAYVGAGRVADAERLVRDREEWLRTTGAGTPPGLSNVGMTAEIGVPVSRALIAYGQQRYDEAVDLLLPLRHRLHTFGGSHAQRDALQKTLVEAALHAGRLDLARTLLSERVSLRPQCPYDREARARLAGRTAAAAVAAAASASVSVKP</sequence>
<evidence type="ECO:0000313" key="6">
    <source>
        <dbReference type="Proteomes" id="UP000242427"/>
    </source>
</evidence>
<dbReference type="PANTHER" id="PTHR16263:SF4">
    <property type="entry name" value="TETRATRICOPEPTIDE REPEAT PROTEIN 38"/>
    <property type="match status" value="1"/>
</dbReference>
<dbReference type="OrthoDB" id="9815900at2"/>
<evidence type="ECO:0000256" key="2">
    <source>
        <dbReference type="ARBA" id="ARBA00019992"/>
    </source>
</evidence>
<dbReference type="InterPro" id="IPR011990">
    <property type="entry name" value="TPR-like_helical_dom_sf"/>
</dbReference>
<comment type="similarity">
    <text evidence="1">Belongs to the TTC38 family.</text>
</comment>
<evidence type="ECO:0000256" key="3">
    <source>
        <dbReference type="ARBA" id="ARBA00022737"/>
    </source>
</evidence>
<dbReference type="Gene3D" id="1.25.40.10">
    <property type="entry name" value="Tetratricopeptide repeat domain"/>
    <property type="match status" value="1"/>
</dbReference>
<dbReference type="InterPro" id="IPR033891">
    <property type="entry name" value="TTC38"/>
</dbReference>
<protein>
    <recommendedName>
        <fullName evidence="2">Tetratricopeptide repeat protein 38</fullName>
    </recommendedName>
</protein>
<dbReference type="AlphaFoldDB" id="A0A9X7JSE2"/>
<dbReference type="Proteomes" id="UP000242427">
    <property type="component" value="Unassembled WGS sequence"/>
</dbReference>
<organism evidence="5 6">
    <name type="scientific">Streptosporangium nondiastaticum</name>
    <dbReference type="NCBI Taxonomy" id="35764"/>
    <lineage>
        <taxon>Bacteria</taxon>
        <taxon>Bacillati</taxon>
        <taxon>Actinomycetota</taxon>
        <taxon>Actinomycetes</taxon>
        <taxon>Streptosporangiales</taxon>
        <taxon>Streptosporangiaceae</taxon>
        <taxon>Streptosporangium</taxon>
    </lineage>
</organism>
<reference evidence="5 6" key="1">
    <citation type="submission" date="2018-03" db="EMBL/GenBank/DDBJ databases">
        <title>Chitinolytic properties of Streptosporangium nondiastaticum TBG75A20.</title>
        <authorList>
            <person name="Gayathri V."/>
            <person name="Shiburaj S."/>
        </authorList>
    </citation>
    <scope>NUCLEOTIDE SEQUENCE [LARGE SCALE GENOMIC DNA]</scope>
    <source>
        <strain evidence="5 6">TBG75A20</strain>
    </source>
</reference>
<proteinExistence type="inferred from homology"/>
<dbReference type="PANTHER" id="PTHR16263">
    <property type="entry name" value="TETRATRICOPEPTIDE REPEAT PROTEIN 38"/>
    <property type="match status" value="1"/>
</dbReference>
<evidence type="ECO:0000313" key="5">
    <source>
        <dbReference type="EMBL" id="PSJ29012.1"/>
    </source>
</evidence>
<dbReference type="EMBL" id="PXWG01000015">
    <property type="protein sequence ID" value="PSJ29012.1"/>
    <property type="molecule type" value="Genomic_DNA"/>
</dbReference>
<accession>A0A9X7JSE2</accession>
<keyword evidence="6" id="KW-1185">Reference proteome</keyword>
<dbReference type="CDD" id="cd05804">
    <property type="entry name" value="StaR_like"/>
    <property type="match status" value="1"/>
</dbReference>
<dbReference type="RefSeq" id="WP_106675391.1">
    <property type="nucleotide sequence ID" value="NZ_PXWG01000015.1"/>
</dbReference>